<feature type="chain" id="PRO_5001596393" evidence="2">
    <location>
        <begin position="24"/>
        <end position="116"/>
    </location>
</feature>
<reference evidence="3 4" key="1">
    <citation type="journal article" date="2013" name="Genome Biol.">
        <title>The genome sequence of the most widely cultivated cacao type and its use to identify candidate genes regulating pod color.</title>
        <authorList>
            <person name="Motamayor J.C."/>
            <person name="Mockaitis K."/>
            <person name="Schmutz J."/>
            <person name="Haiminen N."/>
            <person name="Iii D.L."/>
            <person name="Cornejo O."/>
            <person name="Findley S.D."/>
            <person name="Zheng P."/>
            <person name="Utro F."/>
            <person name="Royaert S."/>
            <person name="Saski C."/>
            <person name="Jenkins J."/>
            <person name="Podicheti R."/>
            <person name="Zhao M."/>
            <person name="Scheffler B.E."/>
            <person name="Stack J.C."/>
            <person name="Feltus F.A."/>
            <person name="Mustiga G.M."/>
            <person name="Amores F."/>
            <person name="Phillips W."/>
            <person name="Marelli J.P."/>
            <person name="May G.D."/>
            <person name="Shapiro H."/>
            <person name="Ma J."/>
            <person name="Bustamante C.D."/>
            <person name="Schnell R.J."/>
            <person name="Main D."/>
            <person name="Gilbert D."/>
            <person name="Parida L."/>
            <person name="Kuhn D.N."/>
        </authorList>
    </citation>
    <scope>NUCLEOTIDE SEQUENCE [LARGE SCALE GENOMIC DNA]</scope>
    <source>
        <strain evidence="4">cv. Matina 1-6</strain>
    </source>
</reference>
<proteinExistence type="predicted"/>
<feature type="compositionally biased region" description="Basic residues" evidence="1">
    <location>
        <begin position="72"/>
        <end position="87"/>
    </location>
</feature>
<evidence type="ECO:0000256" key="2">
    <source>
        <dbReference type="SAM" id="SignalP"/>
    </source>
</evidence>
<gene>
    <name evidence="3" type="ORF">TCM_001382</name>
</gene>
<evidence type="ECO:0000313" key="4">
    <source>
        <dbReference type="Proteomes" id="UP000026915"/>
    </source>
</evidence>
<accession>A0A061DIK1</accession>
<feature type="region of interest" description="Disordered" evidence="1">
    <location>
        <begin position="35"/>
        <end position="96"/>
    </location>
</feature>
<keyword evidence="4" id="KW-1185">Reference proteome</keyword>
<dbReference type="EMBL" id="CM001879">
    <property type="protein sequence ID" value="EOX92429.1"/>
    <property type="molecule type" value="Genomic_DNA"/>
</dbReference>
<protein>
    <submittedName>
        <fullName evidence="3">Uncharacterized protein</fullName>
    </submittedName>
</protein>
<name>A0A061DIK1_THECC</name>
<dbReference type="OMA" id="MGRQKGN"/>
<organism evidence="3 4">
    <name type="scientific">Theobroma cacao</name>
    <name type="common">Cacao</name>
    <name type="synonym">Cocoa</name>
    <dbReference type="NCBI Taxonomy" id="3641"/>
    <lineage>
        <taxon>Eukaryota</taxon>
        <taxon>Viridiplantae</taxon>
        <taxon>Streptophyta</taxon>
        <taxon>Embryophyta</taxon>
        <taxon>Tracheophyta</taxon>
        <taxon>Spermatophyta</taxon>
        <taxon>Magnoliopsida</taxon>
        <taxon>eudicotyledons</taxon>
        <taxon>Gunneridae</taxon>
        <taxon>Pentapetalae</taxon>
        <taxon>rosids</taxon>
        <taxon>malvids</taxon>
        <taxon>Malvales</taxon>
        <taxon>Malvaceae</taxon>
        <taxon>Byttnerioideae</taxon>
        <taxon>Theobroma</taxon>
    </lineage>
</organism>
<evidence type="ECO:0000313" key="3">
    <source>
        <dbReference type="EMBL" id="EOX92429.1"/>
    </source>
</evidence>
<keyword evidence="2" id="KW-0732">Signal</keyword>
<sequence>MGRRQRGNGTSTLLVLAVVLVAAYDLSLIPDATARSHPYSLPPCEPNPRSPPPAPPAVTQPPPSELSPPPPPRRRSPPRHGHGCPHRRHEDCPCRHRQDCPCHYDVDDYDDCPPLP</sequence>
<feature type="compositionally biased region" description="Pro residues" evidence="1">
    <location>
        <begin position="40"/>
        <end position="71"/>
    </location>
</feature>
<evidence type="ECO:0000256" key="1">
    <source>
        <dbReference type="SAM" id="MobiDB-lite"/>
    </source>
</evidence>
<feature type="signal peptide" evidence="2">
    <location>
        <begin position="1"/>
        <end position="23"/>
    </location>
</feature>
<dbReference type="Proteomes" id="UP000026915">
    <property type="component" value="Chromosome 1"/>
</dbReference>
<dbReference type="HOGENOM" id="CLU_2101326_0_0_1"/>
<dbReference type="InParanoid" id="A0A061DIK1"/>
<dbReference type="Gramene" id="EOX92429">
    <property type="protein sequence ID" value="EOX92429"/>
    <property type="gene ID" value="TCM_001382"/>
</dbReference>
<dbReference type="AlphaFoldDB" id="A0A061DIK1"/>